<organism evidence="2 3">
    <name type="scientific">Pedosphaera parvula (strain Ellin514)</name>
    <dbReference type="NCBI Taxonomy" id="320771"/>
    <lineage>
        <taxon>Bacteria</taxon>
        <taxon>Pseudomonadati</taxon>
        <taxon>Verrucomicrobiota</taxon>
        <taxon>Pedosphaerae</taxon>
        <taxon>Pedosphaerales</taxon>
        <taxon>Pedosphaeraceae</taxon>
        <taxon>Pedosphaera</taxon>
    </lineage>
</organism>
<protein>
    <submittedName>
        <fullName evidence="2">Uncharacterized protein</fullName>
    </submittedName>
</protein>
<dbReference type="EMBL" id="ABOX02000024">
    <property type="protein sequence ID" value="EEF59747.1"/>
    <property type="molecule type" value="Genomic_DNA"/>
</dbReference>
<proteinExistence type="predicted"/>
<evidence type="ECO:0000313" key="2">
    <source>
        <dbReference type="EMBL" id="EEF59747.1"/>
    </source>
</evidence>
<gene>
    <name evidence="2" type="ORF">Cflav_PD2568</name>
</gene>
<reference evidence="2 3" key="1">
    <citation type="journal article" date="2011" name="J. Bacteriol.">
        <title>Genome sequence of 'Pedosphaera parvula' Ellin514, an aerobic Verrucomicrobial isolate from pasture soil.</title>
        <authorList>
            <person name="Kant R."/>
            <person name="van Passel M.W."/>
            <person name="Sangwan P."/>
            <person name="Palva A."/>
            <person name="Lucas S."/>
            <person name="Copeland A."/>
            <person name="Lapidus A."/>
            <person name="Glavina Del Rio T."/>
            <person name="Dalin E."/>
            <person name="Tice H."/>
            <person name="Bruce D."/>
            <person name="Goodwin L."/>
            <person name="Pitluck S."/>
            <person name="Chertkov O."/>
            <person name="Larimer F.W."/>
            <person name="Land M.L."/>
            <person name="Hauser L."/>
            <person name="Brettin T.S."/>
            <person name="Detter J.C."/>
            <person name="Han S."/>
            <person name="de Vos W.M."/>
            <person name="Janssen P.H."/>
            <person name="Smidt H."/>
        </authorList>
    </citation>
    <scope>NUCLEOTIDE SEQUENCE [LARGE SCALE GENOMIC DNA]</scope>
    <source>
        <strain evidence="2 3">Ellin514</strain>
    </source>
</reference>
<evidence type="ECO:0000256" key="1">
    <source>
        <dbReference type="SAM" id="MobiDB-lite"/>
    </source>
</evidence>
<comment type="caution">
    <text evidence="2">The sequence shown here is derived from an EMBL/GenBank/DDBJ whole genome shotgun (WGS) entry which is preliminary data.</text>
</comment>
<sequence length="163" mass="17473">MNSKLAPIQDLKTGTSPGPTPIPNLSEVEVHAGFVRSGVVIHFCKMRIHWDIIIANGGVPPPYTGIPTCVTRAPAPHHPTAKFRTGTDTDAPPSKHYNQIHGLVVKSSWPVRGTSAASTGVIRPLRIELVQPGWVAAVNADEQLPPHGIMVAIKSKSETKLFS</sequence>
<keyword evidence="3" id="KW-1185">Reference proteome</keyword>
<dbReference type="AlphaFoldDB" id="B9XKA9"/>
<dbReference type="Proteomes" id="UP000003688">
    <property type="component" value="Unassembled WGS sequence"/>
</dbReference>
<name>B9XKA9_PEDPL</name>
<accession>B9XKA9</accession>
<feature type="region of interest" description="Disordered" evidence="1">
    <location>
        <begin position="1"/>
        <end position="22"/>
    </location>
</feature>
<evidence type="ECO:0000313" key="3">
    <source>
        <dbReference type="Proteomes" id="UP000003688"/>
    </source>
</evidence>